<dbReference type="EMBL" id="GGEC01085384">
    <property type="protein sequence ID" value="MBX65868.1"/>
    <property type="molecule type" value="Transcribed_RNA"/>
</dbReference>
<name>A0A2P2QFU9_RHIMU</name>
<organism evidence="1">
    <name type="scientific">Rhizophora mucronata</name>
    <name type="common">Asiatic mangrove</name>
    <dbReference type="NCBI Taxonomy" id="61149"/>
    <lineage>
        <taxon>Eukaryota</taxon>
        <taxon>Viridiplantae</taxon>
        <taxon>Streptophyta</taxon>
        <taxon>Embryophyta</taxon>
        <taxon>Tracheophyta</taxon>
        <taxon>Spermatophyta</taxon>
        <taxon>Magnoliopsida</taxon>
        <taxon>eudicotyledons</taxon>
        <taxon>Gunneridae</taxon>
        <taxon>Pentapetalae</taxon>
        <taxon>rosids</taxon>
        <taxon>fabids</taxon>
        <taxon>Malpighiales</taxon>
        <taxon>Rhizophoraceae</taxon>
        <taxon>Rhizophora</taxon>
    </lineage>
</organism>
<protein>
    <submittedName>
        <fullName evidence="1">Uncharacterized protein</fullName>
    </submittedName>
</protein>
<reference evidence="1" key="1">
    <citation type="submission" date="2018-02" db="EMBL/GenBank/DDBJ databases">
        <title>Rhizophora mucronata_Transcriptome.</title>
        <authorList>
            <person name="Meera S.P."/>
            <person name="Sreeshan A."/>
            <person name="Augustine A."/>
        </authorList>
    </citation>
    <scope>NUCLEOTIDE SEQUENCE</scope>
    <source>
        <tissue evidence="1">Leaf</tissue>
    </source>
</reference>
<sequence length="53" mass="6212">MTCMVQSLFISYLCDYYVSNCLNSLVFNKLTSFVCRCITWIHLCPPQIPHEVH</sequence>
<dbReference type="AlphaFoldDB" id="A0A2P2QFU9"/>
<proteinExistence type="predicted"/>
<accession>A0A2P2QFU9</accession>
<evidence type="ECO:0000313" key="1">
    <source>
        <dbReference type="EMBL" id="MBX65868.1"/>
    </source>
</evidence>